<evidence type="ECO:0000313" key="1">
    <source>
        <dbReference type="EMBL" id="KKN69049.1"/>
    </source>
</evidence>
<organism evidence="1">
    <name type="scientific">marine sediment metagenome</name>
    <dbReference type="NCBI Taxonomy" id="412755"/>
    <lineage>
        <taxon>unclassified sequences</taxon>
        <taxon>metagenomes</taxon>
        <taxon>ecological metagenomes</taxon>
    </lineage>
</organism>
<name>A0A0F9SQ56_9ZZZZ</name>
<comment type="caution">
    <text evidence="1">The sequence shown here is derived from an EMBL/GenBank/DDBJ whole genome shotgun (WGS) entry which is preliminary data.</text>
</comment>
<protein>
    <submittedName>
        <fullName evidence="1">Uncharacterized protein</fullName>
    </submittedName>
</protein>
<dbReference type="EMBL" id="LAZR01000434">
    <property type="protein sequence ID" value="KKN69049.1"/>
    <property type="molecule type" value="Genomic_DNA"/>
</dbReference>
<dbReference type="AlphaFoldDB" id="A0A0F9SQ56"/>
<reference evidence="1" key="1">
    <citation type="journal article" date="2015" name="Nature">
        <title>Complex archaea that bridge the gap between prokaryotes and eukaryotes.</title>
        <authorList>
            <person name="Spang A."/>
            <person name="Saw J.H."/>
            <person name="Jorgensen S.L."/>
            <person name="Zaremba-Niedzwiedzka K."/>
            <person name="Martijn J."/>
            <person name="Lind A.E."/>
            <person name="van Eijk R."/>
            <person name="Schleper C."/>
            <person name="Guy L."/>
            <person name="Ettema T.J."/>
        </authorList>
    </citation>
    <scope>NUCLEOTIDE SEQUENCE</scope>
</reference>
<proteinExistence type="predicted"/>
<sequence>MIDKEPRCWRCEKKLAEEAKRPWRFVCTRCHATNKSEPLPAVV</sequence>
<accession>A0A0F9SQ56</accession>
<gene>
    <name evidence="1" type="ORF">LCGC14_0445210</name>
</gene>